<protein>
    <submittedName>
        <fullName evidence="1">Uncharacterized protein</fullName>
    </submittedName>
</protein>
<evidence type="ECO:0000313" key="2">
    <source>
        <dbReference type="Proteomes" id="UP000824533"/>
    </source>
</evidence>
<dbReference type="EMBL" id="CM034394">
    <property type="protein sequence ID" value="KAJ0179100.1"/>
    <property type="molecule type" value="Genomic_DNA"/>
</dbReference>
<dbReference type="Proteomes" id="UP000824533">
    <property type="component" value="Linkage Group LG08"/>
</dbReference>
<organism evidence="1 2">
    <name type="scientific">Dendrolimus kikuchii</name>
    <dbReference type="NCBI Taxonomy" id="765133"/>
    <lineage>
        <taxon>Eukaryota</taxon>
        <taxon>Metazoa</taxon>
        <taxon>Ecdysozoa</taxon>
        <taxon>Arthropoda</taxon>
        <taxon>Hexapoda</taxon>
        <taxon>Insecta</taxon>
        <taxon>Pterygota</taxon>
        <taxon>Neoptera</taxon>
        <taxon>Endopterygota</taxon>
        <taxon>Lepidoptera</taxon>
        <taxon>Glossata</taxon>
        <taxon>Ditrysia</taxon>
        <taxon>Bombycoidea</taxon>
        <taxon>Lasiocampidae</taxon>
        <taxon>Dendrolimus</taxon>
    </lineage>
</organism>
<name>A0ACC1D5G8_9NEOP</name>
<proteinExistence type="predicted"/>
<keyword evidence="2" id="KW-1185">Reference proteome</keyword>
<accession>A0ACC1D5G8</accession>
<evidence type="ECO:0000313" key="1">
    <source>
        <dbReference type="EMBL" id="KAJ0179100.1"/>
    </source>
</evidence>
<sequence>MNCLKPWITPGLIRCMRHRDRLHLKCKKDPTNIILNKSYKRYKNFCNNLLKDLRNKYEREELTKYANNPKKKWKIIDMVTNRNNSNKKTTATDLLYTEKSPEISLQSVNTYFSNIAKDLADKIIPCNTDNEDLTLSLSPLKSMVMLGTSEQEIDSIINSLKSDSAVGWDAIPTKVLKMAKNILTVPLTHIVNLCIEKGVFPKVFKKSIIHPIFKAGDRNCVGNYRPISVLTSLSKVLEKIVNKRLVTYLEDKHILSNNQFGFRQGKSTEQAVSELVNFVAKHVDNKDKCLGVFLDLAKAFDTTWEETKSTAELGLHKISNWLNLNKLTLNVTKTNYILFNNTERSLPLNLDYSIQIHTCKPSSLTCSCDTLAKSKCIKYLGVLLDDKLTWCSHINKLTTQTRKLIYIFKKLRNVADQSLLRTVYLSLAQSVLSYCITSWGGARKSHLIKLERAQRILLKTIKSKPYRYPTGKLYSECNVLTVRKLFILNATLSYHQKSIYNTKYNSSTRRKDKIFPIDSYKSFYMTKFLCFLGPLCYNKINKILNIYPLNTFQCKQKLTTWLKTKGYEEVEELFNILK</sequence>
<gene>
    <name evidence="1" type="ORF">K1T71_004812</name>
</gene>
<comment type="caution">
    <text evidence="1">The sequence shown here is derived from an EMBL/GenBank/DDBJ whole genome shotgun (WGS) entry which is preliminary data.</text>
</comment>
<reference evidence="1 2" key="1">
    <citation type="journal article" date="2021" name="Front. Genet.">
        <title>Chromosome-Level Genome Assembly Reveals Significant Gene Expansion in the Toll and IMD Signaling Pathways of Dendrolimus kikuchii.</title>
        <authorList>
            <person name="Zhou J."/>
            <person name="Wu P."/>
            <person name="Xiong Z."/>
            <person name="Liu N."/>
            <person name="Zhao N."/>
            <person name="Ji M."/>
            <person name="Qiu Y."/>
            <person name="Yang B."/>
        </authorList>
    </citation>
    <scope>NUCLEOTIDE SEQUENCE [LARGE SCALE GENOMIC DNA]</scope>
    <source>
        <strain evidence="1">Ann1</strain>
    </source>
</reference>